<dbReference type="KEGG" id="csl:COCSUDRAFT_32457"/>
<dbReference type="GeneID" id="17044012"/>
<dbReference type="AlphaFoldDB" id="I0Z5T9"/>
<dbReference type="EMBL" id="AGSI01000003">
    <property type="protein sequence ID" value="EIE26008.1"/>
    <property type="molecule type" value="Genomic_DNA"/>
</dbReference>
<evidence type="ECO:0000313" key="1">
    <source>
        <dbReference type="EMBL" id="EIE26008.1"/>
    </source>
</evidence>
<organism evidence="1 2">
    <name type="scientific">Coccomyxa subellipsoidea (strain C-169)</name>
    <name type="common">Green microalga</name>
    <dbReference type="NCBI Taxonomy" id="574566"/>
    <lineage>
        <taxon>Eukaryota</taxon>
        <taxon>Viridiplantae</taxon>
        <taxon>Chlorophyta</taxon>
        <taxon>core chlorophytes</taxon>
        <taxon>Trebouxiophyceae</taxon>
        <taxon>Trebouxiophyceae incertae sedis</taxon>
        <taxon>Coccomyxaceae</taxon>
        <taxon>Coccomyxa</taxon>
        <taxon>Coccomyxa subellipsoidea</taxon>
    </lineage>
</organism>
<proteinExistence type="predicted"/>
<dbReference type="Proteomes" id="UP000007264">
    <property type="component" value="Unassembled WGS sequence"/>
</dbReference>
<sequence length="56" mass="6536">MSNKVLILRNRPVLPTPKERQFPFSQNCRIACDRTMRQRHLAVFIQSLPLLPISFG</sequence>
<comment type="caution">
    <text evidence="1">The sequence shown here is derived from an EMBL/GenBank/DDBJ whole genome shotgun (WGS) entry which is preliminary data.</text>
</comment>
<name>I0Z5T9_COCSC</name>
<evidence type="ECO:0000313" key="2">
    <source>
        <dbReference type="Proteomes" id="UP000007264"/>
    </source>
</evidence>
<reference evidence="1 2" key="1">
    <citation type="journal article" date="2012" name="Genome Biol.">
        <title>The genome of the polar eukaryotic microalga coccomyxa subellipsoidea reveals traits of cold adaptation.</title>
        <authorList>
            <person name="Blanc G."/>
            <person name="Agarkova I."/>
            <person name="Grimwood J."/>
            <person name="Kuo A."/>
            <person name="Brueggeman A."/>
            <person name="Dunigan D."/>
            <person name="Gurnon J."/>
            <person name="Ladunga I."/>
            <person name="Lindquist E."/>
            <person name="Lucas S."/>
            <person name="Pangilinan J."/>
            <person name="Proschold T."/>
            <person name="Salamov A."/>
            <person name="Schmutz J."/>
            <person name="Weeks D."/>
            <person name="Yamada T."/>
            <person name="Claverie J.M."/>
            <person name="Grigoriev I."/>
            <person name="Van Etten J."/>
            <person name="Lomsadze A."/>
            <person name="Borodovsky M."/>
        </authorList>
    </citation>
    <scope>NUCLEOTIDE SEQUENCE [LARGE SCALE GENOMIC DNA]</scope>
    <source>
        <strain evidence="1 2">C-169</strain>
    </source>
</reference>
<keyword evidence="2" id="KW-1185">Reference proteome</keyword>
<gene>
    <name evidence="1" type="ORF">COCSUDRAFT_32457</name>
</gene>
<dbReference type="RefSeq" id="XP_005650552.1">
    <property type="nucleotide sequence ID" value="XM_005650495.1"/>
</dbReference>
<protein>
    <submittedName>
        <fullName evidence="1">Uncharacterized protein</fullName>
    </submittedName>
</protein>
<accession>I0Z5T9</accession>